<evidence type="ECO:0000259" key="1">
    <source>
        <dbReference type="Pfam" id="PF11935"/>
    </source>
</evidence>
<dbReference type="EMBL" id="SMOL01000231">
    <property type="protein sequence ID" value="KAB2621940.1"/>
    <property type="molecule type" value="Genomic_DNA"/>
</dbReference>
<keyword evidence="4" id="KW-1185">Reference proteome</keyword>
<gene>
    <name evidence="3" type="ORF">D8674_024122</name>
</gene>
<dbReference type="InterPro" id="IPR016024">
    <property type="entry name" value="ARM-type_fold"/>
</dbReference>
<dbReference type="OrthoDB" id="331600at2759"/>
<reference evidence="3 4" key="1">
    <citation type="submission" date="2019-09" db="EMBL/GenBank/DDBJ databases">
        <authorList>
            <person name="Ou C."/>
        </authorList>
    </citation>
    <scope>NUCLEOTIDE SEQUENCE [LARGE SCALE GENOMIC DNA]</scope>
    <source>
        <strain evidence="3">S2</strain>
        <tissue evidence="3">Leaf</tissue>
    </source>
</reference>
<dbReference type="Proteomes" id="UP000327157">
    <property type="component" value="Chromosome 4"/>
</dbReference>
<reference evidence="4" key="2">
    <citation type="submission" date="2019-10" db="EMBL/GenBank/DDBJ databases">
        <title>A de novo genome assembly of a pear dwarfing rootstock.</title>
        <authorList>
            <person name="Wang F."/>
            <person name="Wang J."/>
            <person name="Li S."/>
            <person name="Zhang Y."/>
            <person name="Fang M."/>
            <person name="Ma L."/>
            <person name="Zhao Y."/>
            <person name="Jiang S."/>
        </authorList>
    </citation>
    <scope>NUCLEOTIDE SEQUENCE [LARGE SCALE GENOMIC DNA]</scope>
</reference>
<dbReference type="InterPro" id="IPR022075">
    <property type="entry name" value="Symplekin_C"/>
</dbReference>
<dbReference type="PANTHER" id="PTHR47184">
    <property type="entry name" value="PHOSPHATIDYLINOSITOL 3-AND 4-KINASE FAMILY PROTEIN-RELATED"/>
    <property type="match status" value="1"/>
</dbReference>
<dbReference type="PANTHER" id="PTHR47184:SF2">
    <property type="entry name" value="SYMPLEKIN"/>
    <property type="match status" value="1"/>
</dbReference>
<reference evidence="3 4" key="3">
    <citation type="submission" date="2019-11" db="EMBL/GenBank/DDBJ databases">
        <title>A de novo genome assembly of a pear dwarfing rootstock.</title>
        <authorList>
            <person name="Wang F."/>
            <person name="Wang J."/>
            <person name="Li S."/>
            <person name="Zhang Y."/>
            <person name="Fang M."/>
            <person name="Ma L."/>
            <person name="Zhao Y."/>
            <person name="Jiang S."/>
        </authorList>
    </citation>
    <scope>NUCLEOTIDE SEQUENCE [LARGE SCALE GENOMIC DNA]</scope>
    <source>
        <strain evidence="3">S2</strain>
        <tissue evidence="3">Leaf</tissue>
    </source>
</reference>
<dbReference type="AlphaFoldDB" id="A0A5N5H935"/>
<proteinExistence type="predicted"/>
<organism evidence="3 4">
    <name type="scientific">Pyrus ussuriensis x Pyrus communis</name>
    <dbReference type="NCBI Taxonomy" id="2448454"/>
    <lineage>
        <taxon>Eukaryota</taxon>
        <taxon>Viridiplantae</taxon>
        <taxon>Streptophyta</taxon>
        <taxon>Embryophyta</taxon>
        <taxon>Tracheophyta</taxon>
        <taxon>Spermatophyta</taxon>
        <taxon>Magnoliopsida</taxon>
        <taxon>eudicotyledons</taxon>
        <taxon>Gunneridae</taxon>
        <taxon>Pentapetalae</taxon>
        <taxon>rosids</taxon>
        <taxon>fabids</taxon>
        <taxon>Rosales</taxon>
        <taxon>Rosaceae</taxon>
        <taxon>Amygdaloideae</taxon>
        <taxon>Maleae</taxon>
        <taxon>Pyrus</taxon>
    </lineage>
</organism>
<protein>
    <submittedName>
        <fullName evidence="3">Symplekin</fullName>
    </submittedName>
</protein>
<evidence type="ECO:0000259" key="2">
    <source>
        <dbReference type="Pfam" id="PF12295"/>
    </source>
</evidence>
<name>A0A5N5H935_9ROSA</name>
<dbReference type="SUPFAM" id="SSF48371">
    <property type="entry name" value="ARM repeat"/>
    <property type="match status" value="1"/>
</dbReference>
<dbReference type="InterPro" id="IPR032460">
    <property type="entry name" value="Symplekin/Pta1_N"/>
</dbReference>
<dbReference type="Pfam" id="PF11935">
    <property type="entry name" value="SYMPK_PTA1_N"/>
    <property type="match status" value="1"/>
</dbReference>
<feature type="domain" description="Symplekin/Pta1 N-terminal" evidence="1">
    <location>
        <begin position="103"/>
        <end position="251"/>
    </location>
</feature>
<dbReference type="Pfam" id="PF12295">
    <property type="entry name" value="Symplekin_C"/>
    <property type="match status" value="1"/>
</dbReference>
<evidence type="ECO:0000313" key="3">
    <source>
        <dbReference type="EMBL" id="KAB2621940.1"/>
    </source>
</evidence>
<feature type="domain" description="Symplekin C-terminal" evidence="2">
    <location>
        <begin position="501"/>
        <end position="620"/>
    </location>
</feature>
<sequence>MVGMTMTANSHERLACLMDSAIFASDIPSKLDRLRQSKHDLVRQQDPDLLSELLTRFFELQSDQFGPVRKFATEMLGEIGLMHVELLPEIVRSLINVLSDGTPAVARQAITTGIHLFRCVLEKVSIQGLHTSELDSLLELAWAWVLKLKDEIYSIAFQLGSGGVRLRALKFVESVILLYTPDPNGSPVPPAHEGDLVDFNVSWLHGGHPLLNVGDLSIEASKSLGLLLDQLRFPTVKSLGSLSIVVLINSFENIDTFGNTDSFENINSFETLISCKRNSFIILIICCNTIQFWRDRLVGAMRKMQAGGLVELATQQECKINGSVEDGLDDSLVTKEEKPTINISNAVQSSFGKKRLGALDSSDLAVDEDVSGKRAKSTSSVSDEHGTFPPIAALLDARESVSNDIVQSEREKEHVAAVVDSGVVSTGMDYVFGDDTAILPMGLPASSEMEHSCPSIPSDHDMEYLESEIPGLDSSACNSGSEPIVTSSSALMDVEDARLEQCTSPRVENASQEQVTNACNACFEQRQIFTQQVIAKVLNQLVEQIPLPLLFMRTVLQAIGAFPALVDFIMEILSRLVSKQIWKYPKLWVGFLKCAFLTKPQSFAVLLQLPSAQLENALKRTAAPKGPLVAHASQPDIRSSLPR</sequence>
<accession>A0A5N5H935</accession>
<dbReference type="InterPro" id="IPR011989">
    <property type="entry name" value="ARM-like"/>
</dbReference>
<comment type="caution">
    <text evidence="3">The sequence shown here is derived from an EMBL/GenBank/DDBJ whole genome shotgun (WGS) entry which is preliminary data.</text>
</comment>
<evidence type="ECO:0000313" key="4">
    <source>
        <dbReference type="Proteomes" id="UP000327157"/>
    </source>
</evidence>
<dbReference type="Gene3D" id="1.25.10.10">
    <property type="entry name" value="Leucine-rich Repeat Variant"/>
    <property type="match status" value="1"/>
</dbReference>